<accession>A0A7W7ZY56</accession>
<comment type="caution">
    <text evidence="2">The sequence shown here is derived from an EMBL/GenBank/DDBJ whole genome shotgun (WGS) entry which is preliminary data.</text>
</comment>
<dbReference type="Proteomes" id="UP000568380">
    <property type="component" value="Unassembled WGS sequence"/>
</dbReference>
<dbReference type="InterPro" id="IPR011055">
    <property type="entry name" value="Dup_hybrid_motif"/>
</dbReference>
<proteinExistence type="predicted"/>
<dbReference type="Pfam" id="PF01551">
    <property type="entry name" value="Peptidase_M23"/>
    <property type="match status" value="1"/>
</dbReference>
<dbReference type="Gene3D" id="2.70.70.10">
    <property type="entry name" value="Glucose Permease (Domain IIA)"/>
    <property type="match status" value="1"/>
</dbReference>
<dbReference type="CDD" id="cd12797">
    <property type="entry name" value="M23_peptidase"/>
    <property type="match status" value="1"/>
</dbReference>
<gene>
    <name evidence="2" type="ORF">HNR40_001390</name>
</gene>
<dbReference type="EMBL" id="JACHIN010000001">
    <property type="protein sequence ID" value="MBB5075944.1"/>
    <property type="molecule type" value="Genomic_DNA"/>
</dbReference>
<dbReference type="RefSeq" id="WP_221339944.1">
    <property type="nucleotide sequence ID" value="NZ_JACHIN010000001.1"/>
</dbReference>
<reference evidence="2 3" key="1">
    <citation type="submission" date="2020-08" db="EMBL/GenBank/DDBJ databases">
        <title>Genomic Encyclopedia of Type Strains, Phase IV (KMG-IV): sequencing the most valuable type-strain genomes for metagenomic binning, comparative biology and taxonomic classification.</title>
        <authorList>
            <person name="Goeker M."/>
        </authorList>
    </citation>
    <scope>NUCLEOTIDE SEQUENCE [LARGE SCALE GENOMIC DNA]</scope>
    <source>
        <strain evidence="2 3">DSM 45385</strain>
    </source>
</reference>
<dbReference type="AlphaFoldDB" id="A0A7W7ZY56"/>
<dbReference type="PANTHER" id="PTHR21666:SF270">
    <property type="entry name" value="MUREIN HYDROLASE ACTIVATOR ENVC"/>
    <property type="match status" value="1"/>
</dbReference>
<dbReference type="SUPFAM" id="SSF51261">
    <property type="entry name" value="Duplicated hybrid motif"/>
    <property type="match status" value="1"/>
</dbReference>
<dbReference type="InterPro" id="IPR050570">
    <property type="entry name" value="Cell_wall_metabolism_enzyme"/>
</dbReference>
<organism evidence="2 3">
    <name type="scientific">Nonomuraea endophytica</name>
    <dbReference type="NCBI Taxonomy" id="714136"/>
    <lineage>
        <taxon>Bacteria</taxon>
        <taxon>Bacillati</taxon>
        <taxon>Actinomycetota</taxon>
        <taxon>Actinomycetes</taxon>
        <taxon>Streptosporangiales</taxon>
        <taxon>Streptosporangiaceae</taxon>
        <taxon>Nonomuraea</taxon>
    </lineage>
</organism>
<keyword evidence="3" id="KW-1185">Reference proteome</keyword>
<dbReference type="PANTHER" id="PTHR21666">
    <property type="entry name" value="PEPTIDASE-RELATED"/>
    <property type="match status" value="1"/>
</dbReference>
<evidence type="ECO:0000259" key="1">
    <source>
        <dbReference type="Pfam" id="PF01551"/>
    </source>
</evidence>
<sequence length="327" mass="33684">MKTTFATIFMIYIGGPHPPKCAFREVSMPPTWPKLLKSVTVTALCALAVATIPQAASAEDTSALAVSHKSPFSCGKTFSANNWTPNHNPGGSIDWQDHNGDDVNGETVRATAAGTAYFKDAGGVSYGKWVEIRHSDGSRTRYAHLSSMVRGAGGSMSVGQGTVIGTVGSTGGSKAPHLHYEQRTSGGAMDTSPTVDGVTVYLGQKRPVSSTNGCGGGGNPTNPYTPEKACGSGYAVIDSAALAGGRTYLLYNAGNGNNCVVTMKSTSLGTPSGVSAFLEPQGESRAADSGNYGYYAGPVRSNAAKQCVRWGGSVGSSAYTSPFEHCG</sequence>
<evidence type="ECO:0000313" key="2">
    <source>
        <dbReference type="EMBL" id="MBB5075944.1"/>
    </source>
</evidence>
<name>A0A7W7ZY56_9ACTN</name>
<protein>
    <recommendedName>
        <fullName evidence="1">M23ase beta-sheet core domain-containing protein</fullName>
    </recommendedName>
</protein>
<dbReference type="GO" id="GO:0004222">
    <property type="term" value="F:metalloendopeptidase activity"/>
    <property type="evidence" value="ECO:0007669"/>
    <property type="project" value="TreeGrafter"/>
</dbReference>
<feature type="domain" description="M23ase beta-sheet core" evidence="1">
    <location>
        <begin position="104"/>
        <end position="190"/>
    </location>
</feature>
<dbReference type="InterPro" id="IPR016047">
    <property type="entry name" value="M23ase_b-sheet_dom"/>
</dbReference>
<evidence type="ECO:0000313" key="3">
    <source>
        <dbReference type="Proteomes" id="UP000568380"/>
    </source>
</evidence>